<accession>A0A1I2DJS3</accession>
<dbReference type="SUPFAM" id="SSF51735">
    <property type="entry name" value="NAD(P)-binding Rossmann-fold domains"/>
    <property type="match status" value="1"/>
</dbReference>
<dbReference type="GO" id="GO:0016491">
    <property type="term" value="F:oxidoreductase activity"/>
    <property type="evidence" value="ECO:0007669"/>
    <property type="project" value="UniProtKB-KW"/>
</dbReference>
<dbReference type="InterPro" id="IPR036291">
    <property type="entry name" value="NAD(P)-bd_dom_sf"/>
</dbReference>
<dbReference type="OrthoDB" id="9775296at2"/>
<name>A0A1I2DJS3_9BACT</name>
<dbReference type="NCBIfam" id="NF004825">
    <property type="entry name" value="PRK06181.1"/>
    <property type="match status" value="1"/>
</dbReference>
<dbReference type="SMR" id="A0A1I2DJS3"/>
<dbReference type="EMBL" id="FONA01000019">
    <property type="protein sequence ID" value="SFE80699.1"/>
    <property type="molecule type" value="Genomic_DNA"/>
</dbReference>
<dbReference type="AlphaFoldDB" id="A0A1I2DJS3"/>
<evidence type="ECO:0000256" key="2">
    <source>
        <dbReference type="ARBA" id="ARBA00023002"/>
    </source>
</evidence>
<protein>
    <submittedName>
        <fullName evidence="5">Short-chain dehydrogenase</fullName>
    </submittedName>
</protein>
<dbReference type="RefSeq" id="WP_010527516.1">
    <property type="nucleotide sequence ID" value="NZ_AFSL01000053.1"/>
</dbReference>
<keyword evidence="6" id="KW-1185">Reference proteome</keyword>
<dbReference type="PRINTS" id="PR00081">
    <property type="entry name" value="GDHRDH"/>
</dbReference>
<evidence type="ECO:0000259" key="4">
    <source>
        <dbReference type="SMART" id="SM00822"/>
    </source>
</evidence>
<dbReference type="Proteomes" id="UP000181976">
    <property type="component" value="Unassembled WGS sequence"/>
</dbReference>
<evidence type="ECO:0000256" key="1">
    <source>
        <dbReference type="ARBA" id="ARBA00006484"/>
    </source>
</evidence>
<gene>
    <name evidence="5" type="ORF">SAMN05444380_11928</name>
</gene>
<feature type="domain" description="Ketoreductase" evidence="4">
    <location>
        <begin position="7"/>
        <end position="191"/>
    </location>
</feature>
<dbReference type="InterPro" id="IPR020904">
    <property type="entry name" value="Sc_DH/Rdtase_CS"/>
</dbReference>
<dbReference type="PROSITE" id="PS00061">
    <property type="entry name" value="ADH_SHORT"/>
    <property type="match status" value="1"/>
</dbReference>
<dbReference type="PIRSF" id="PIRSF000126">
    <property type="entry name" value="11-beta-HSD1"/>
    <property type="match status" value="1"/>
</dbReference>
<evidence type="ECO:0000313" key="6">
    <source>
        <dbReference type="Proteomes" id="UP000181976"/>
    </source>
</evidence>
<dbReference type="CDD" id="cd05332">
    <property type="entry name" value="11beta-HSD1_like_SDR_c"/>
    <property type="match status" value="1"/>
</dbReference>
<sequence length="264" mass="29607">MQKLRDKRIWITGASSGIGKALAIELAREGAKLMLLSRNRQELEKVRDICLKHTSYCEVEILDLTKPEEMEAVVAQLIEKSQGVDILINNAGQSQRSLAKETPVEIDRKIMEVNFFGVVQFTKLVLPHMLKQGQGHIVAVSSIAGKFGFPWRTAYSAAKHALQGFFESLRAELKNDNIKVTIISPGRINTNISINALTASGESYNKMDPGQAGGMPAERCAKKMVKAIRNRRRELLVGQAELIMVYIRRFLPVLYHFMVTKIKN</sequence>
<dbReference type="PANTHER" id="PTHR44196">
    <property type="entry name" value="DEHYDROGENASE/REDUCTASE SDR FAMILY MEMBER 7B"/>
    <property type="match status" value="1"/>
</dbReference>
<organism evidence="5 6">
    <name type="scientific">Thermophagus xiamenensis</name>
    <dbReference type="NCBI Taxonomy" id="385682"/>
    <lineage>
        <taxon>Bacteria</taxon>
        <taxon>Pseudomonadati</taxon>
        <taxon>Bacteroidota</taxon>
        <taxon>Bacteroidia</taxon>
        <taxon>Marinilabiliales</taxon>
        <taxon>Marinilabiliaceae</taxon>
        <taxon>Thermophagus</taxon>
    </lineage>
</organism>
<dbReference type="SMART" id="SM00822">
    <property type="entry name" value="PKS_KR"/>
    <property type="match status" value="1"/>
</dbReference>
<reference evidence="5 6" key="1">
    <citation type="submission" date="2016-10" db="EMBL/GenBank/DDBJ databases">
        <authorList>
            <person name="de Groot N.N."/>
        </authorList>
    </citation>
    <scope>NUCLEOTIDE SEQUENCE [LARGE SCALE GENOMIC DNA]</scope>
    <source>
        <strain evidence="5 6">DSM 19012</strain>
    </source>
</reference>
<dbReference type="InParanoid" id="A0A1I2DJS3"/>
<keyword evidence="2" id="KW-0560">Oxidoreductase</keyword>
<dbReference type="Gene3D" id="3.40.50.720">
    <property type="entry name" value="NAD(P)-binding Rossmann-like Domain"/>
    <property type="match status" value="1"/>
</dbReference>
<dbReference type="eggNOG" id="COG0300">
    <property type="taxonomic scope" value="Bacteria"/>
</dbReference>
<dbReference type="InterPro" id="IPR002347">
    <property type="entry name" value="SDR_fam"/>
</dbReference>
<dbReference type="STRING" id="385682.SAMN05444380_11928"/>
<evidence type="ECO:0000256" key="3">
    <source>
        <dbReference type="RuleBase" id="RU000363"/>
    </source>
</evidence>
<dbReference type="PRINTS" id="PR00080">
    <property type="entry name" value="SDRFAMILY"/>
</dbReference>
<proteinExistence type="inferred from homology"/>
<dbReference type="Pfam" id="PF00106">
    <property type="entry name" value="adh_short"/>
    <property type="match status" value="1"/>
</dbReference>
<comment type="similarity">
    <text evidence="1 3">Belongs to the short-chain dehydrogenases/reductases (SDR) family.</text>
</comment>
<dbReference type="InterPro" id="IPR057326">
    <property type="entry name" value="KR_dom"/>
</dbReference>
<dbReference type="PANTHER" id="PTHR44196:SF1">
    <property type="entry name" value="DEHYDROGENASE_REDUCTASE SDR FAMILY MEMBER 7B"/>
    <property type="match status" value="1"/>
</dbReference>
<evidence type="ECO:0000313" key="5">
    <source>
        <dbReference type="EMBL" id="SFE80699.1"/>
    </source>
</evidence>
<dbReference type="GO" id="GO:0016020">
    <property type="term" value="C:membrane"/>
    <property type="evidence" value="ECO:0007669"/>
    <property type="project" value="TreeGrafter"/>
</dbReference>